<evidence type="ECO:0000313" key="14">
    <source>
        <dbReference type="WBParaSite" id="PSU_v2.g12188.t1"/>
    </source>
</evidence>
<dbReference type="Pfam" id="PF05739">
    <property type="entry name" value="SNARE"/>
    <property type="match status" value="1"/>
</dbReference>
<keyword evidence="3" id="KW-0813">Transport</keyword>
<keyword evidence="4 11" id="KW-0812">Transmembrane</keyword>
<dbReference type="PROSITE" id="PS00914">
    <property type="entry name" value="SYNTAXIN"/>
    <property type="match status" value="1"/>
</dbReference>
<dbReference type="GO" id="GO:0048278">
    <property type="term" value="P:vesicle docking"/>
    <property type="evidence" value="ECO:0007669"/>
    <property type="project" value="TreeGrafter"/>
</dbReference>
<keyword evidence="9" id="KW-0175">Coiled coil</keyword>
<evidence type="ECO:0000256" key="9">
    <source>
        <dbReference type="ARBA" id="ARBA00023054"/>
    </source>
</evidence>
<evidence type="ECO:0000256" key="4">
    <source>
        <dbReference type="ARBA" id="ARBA00022692"/>
    </source>
</evidence>
<sequence length="317" mass="36747">MGSINIQPPSGLRNVTEVFIYLRNNKHQNRAFLDEGFTDTRDENFSLISLDENKVVAGSVQPPTWVNVVDEISYELERIQSRKNLLKDFQQKHLKRPDFSDETSAKEQEKIKELTEEVTNIFTHIRRLIRLLQEAETSRRPKLEQLRENVTASFLFTLNNFLNEFRSNQSNYVRQIDARKKNVDSFLLATDHNTGAFDVFNDIEGNNSTEDLTIDQLQAIVENENMVREREKEVIKISKSILELNTLFKDLASLVLDQGTILDRIDYNVEQSVIKIKSAFQNVQKAEQYSRNRKMHFIVVLAGIALFLLLLLIATKL</sequence>
<evidence type="ECO:0000313" key="13">
    <source>
        <dbReference type="Proteomes" id="UP000887577"/>
    </source>
</evidence>
<dbReference type="GO" id="GO:0031201">
    <property type="term" value="C:SNARE complex"/>
    <property type="evidence" value="ECO:0007669"/>
    <property type="project" value="TreeGrafter"/>
</dbReference>
<evidence type="ECO:0000256" key="8">
    <source>
        <dbReference type="ARBA" id="ARBA00023034"/>
    </source>
</evidence>
<accession>A0A914Y340</accession>
<evidence type="ECO:0000256" key="5">
    <source>
        <dbReference type="ARBA" id="ARBA00022775"/>
    </source>
</evidence>
<dbReference type="PANTHER" id="PTHR19957:SF83">
    <property type="entry name" value="SYNTAXIN-16"/>
    <property type="match status" value="1"/>
</dbReference>
<proteinExistence type="inferred from homology"/>
<evidence type="ECO:0000256" key="1">
    <source>
        <dbReference type="ARBA" id="ARBA00004409"/>
    </source>
</evidence>
<dbReference type="InterPro" id="IPR006012">
    <property type="entry name" value="Syntaxin/epimorphin_CS"/>
</dbReference>
<dbReference type="InterPro" id="IPR000727">
    <property type="entry name" value="T_SNARE_dom"/>
</dbReference>
<evidence type="ECO:0000256" key="6">
    <source>
        <dbReference type="ARBA" id="ARBA00022927"/>
    </source>
</evidence>
<feature type="domain" description="T-SNARE coiled-coil homology" evidence="12">
    <location>
        <begin position="224"/>
        <end position="286"/>
    </location>
</feature>
<dbReference type="GO" id="GO:0006836">
    <property type="term" value="P:neurotransmitter transport"/>
    <property type="evidence" value="ECO:0007669"/>
    <property type="project" value="UniProtKB-KW"/>
</dbReference>
<evidence type="ECO:0000256" key="3">
    <source>
        <dbReference type="ARBA" id="ARBA00022448"/>
    </source>
</evidence>
<dbReference type="WBParaSite" id="PSU_v2.g12188.t1">
    <property type="protein sequence ID" value="PSU_v2.g12188.t1"/>
    <property type="gene ID" value="PSU_v2.g12188"/>
</dbReference>
<dbReference type="CDD" id="cd15845">
    <property type="entry name" value="SNARE_syntaxin16"/>
    <property type="match status" value="1"/>
</dbReference>
<dbReference type="SMART" id="SM00397">
    <property type="entry name" value="t_SNARE"/>
    <property type="match status" value="1"/>
</dbReference>
<dbReference type="InterPro" id="IPR010989">
    <property type="entry name" value="SNARE"/>
</dbReference>
<dbReference type="AlphaFoldDB" id="A0A914Y340"/>
<dbReference type="SUPFAM" id="SSF47661">
    <property type="entry name" value="t-snare proteins"/>
    <property type="match status" value="1"/>
</dbReference>
<evidence type="ECO:0000256" key="7">
    <source>
        <dbReference type="ARBA" id="ARBA00022989"/>
    </source>
</evidence>
<organism evidence="13 14">
    <name type="scientific">Panagrolaimus superbus</name>
    <dbReference type="NCBI Taxonomy" id="310955"/>
    <lineage>
        <taxon>Eukaryota</taxon>
        <taxon>Metazoa</taxon>
        <taxon>Ecdysozoa</taxon>
        <taxon>Nematoda</taxon>
        <taxon>Chromadorea</taxon>
        <taxon>Rhabditida</taxon>
        <taxon>Tylenchina</taxon>
        <taxon>Panagrolaimomorpha</taxon>
        <taxon>Panagrolaimoidea</taxon>
        <taxon>Panagrolaimidae</taxon>
        <taxon>Panagrolaimus</taxon>
    </lineage>
</organism>
<keyword evidence="8" id="KW-0333">Golgi apparatus</keyword>
<evidence type="ECO:0000256" key="2">
    <source>
        <dbReference type="ARBA" id="ARBA00009063"/>
    </source>
</evidence>
<reference evidence="14" key="1">
    <citation type="submission" date="2022-11" db="UniProtKB">
        <authorList>
            <consortium name="WormBaseParasite"/>
        </authorList>
    </citation>
    <scope>IDENTIFICATION</scope>
</reference>
<dbReference type="InterPro" id="IPR045242">
    <property type="entry name" value="Syntaxin"/>
</dbReference>
<feature type="transmembrane region" description="Helical" evidence="11">
    <location>
        <begin position="295"/>
        <end position="314"/>
    </location>
</feature>
<keyword evidence="10 11" id="KW-0472">Membrane</keyword>
<dbReference type="GO" id="GO:0006906">
    <property type="term" value="P:vesicle fusion"/>
    <property type="evidence" value="ECO:0007669"/>
    <property type="project" value="TreeGrafter"/>
</dbReference>
<protein>
    <submittedName>
        <fullName evidence="14">t-SNARE coiled-coil homology domain-containing protein</fullName>
    </submittedName>
</protein>
<keyword evidence="13" id="KW-1185">Reference proteome</keyword>
<evidence type="ECO:0000259" key="12">
    <source>
        <dbReference type="PROSITE" id="PS50192"/>
    </source>
</evidence>
<keyword evidence="6" id="KW-0653">Protein transport</keyword>
<name>A0A914Y340_9BILA</name>
<dbReference type="Gene3D" id="1.20.58.70">
    <property type="match status" value="1"/>
</dbReference>
<dbReference type="PROSITE" id="PS50192">
    <property type="entry name" value="T_SNARE"/>
    <property type="match status" value="1"/>
</dbReference>
<comment type="subcellular location">
    <subcellularLocation>
        <location evidence="1">Golgi apparatus membrane</location>
        <topology evidence="1">Single-pass type IV membrane protein</topology>
    </subcellularLocation>
</comment>
<evidence type="ECO:0000256" key="11">
    <source>
        <dbReference type="SAM" id="Phobius"/>
    </source>
</evidence>
<dbReference type="GO" id="GO:0000149">
    <property type="term" value="F:SNARE binding"/>
    <property type="evidence" value="ECO:0007669"/>
    <property type="project" value="TreeGrafter"/>
</dbReference>
<comment type="similarity">
    <text evidence="2">Belongs to the syntaxin family.</text>
</comment>
<dbReference type="GO" id="GO:0005484">
    <property type="term" value="F:SNAP receptor activity"/>
    <property type="evidence" value="ECO:0007669"/>
    <property type="project" value="InterPro"/>
</dbReference>
<dbReference type="Proteomes" id="UP000887577">
    <property type="component" value="Unplaced"/>
</dbReference>
<dbReference type="GO" id="GO:0006886">
    <property type="term" value="P:intracellular protein transport"/>
    <property type="evidence" value="ECO:0007669"/>
    <property type="project" value="InterPro"/>
</dbReference>
<keyword evidence="5" id="KW-0532">Neurotransmitter transport</keyword>
<dbReference type="PANTHER" id="PTHR19957">
    <property type="entry name" value="SYNTAXIN"/>
    <property type="match status" value="1"/>
</dbReference>
<dbReference type="GO" id="GO:0000139">
    <property type="term" value="C:Golgi membrane"/>
    <property type="evidence" value="ECO:0007669"/>
    <property type="project" value="UniProtKB-SubCell"/>
</dbReference>
<evidence type="ECO:0000256" key="10">
    <source>
        <dbReference type="ARBA" id="ARBA00023136"/>
    </source>
</evidence>
<keyword evidence="7 11" id="KW-1133">Transmembrane helix</keyword>